<evidence type="ECO:0000313" key="2">
    <source>
        <dbReference type="EMBL" id="EOO01281.1"/>
    </source>
</evidence>
<name>R8BPL4_PHAM7</name>
<feature type="region of interest" description="Disordered" evidence="1">
    <location>
        <begin position="200"/>
        <end position="221"/>
    </location>
</feature>
<dbReference type="EMBL" id="KB933036">
    <property type="protein sequence ID" value="EOO01281.1"/>
    <property type="molecule type" value="Genomic_DNA"/>
</dbReference>
<organism evidence="2 3">
    <name type="scientific">Phaeoacremonium minimum (strain UCR-PA7)</name>
    <name type="common">Esca disease fungus</name>
    <name type="synonym">Togninia minima</name>
    <dbReference type="NCBI Taxonomy" id="1286976"/>
    <lineage>
        <taxon>Eukaryota</taxon>
        <taxon>Fungi</taxon>
        <taxon>Dikarya</taxon>
        <taxon>Ascomycota</taxon>
        <taxon>Pezizomycotina</taxon>
        <taxon>Sordariomycetes</taxon>
        <taxon>Sordariomycetidae</taxon>
        <taxon>Togniniales</taxon>
        <taxon>Togniniaceae</taxon>
        <taxon>Phaeoacremonium</taxon>
    </lineage>
</organism>
<proteinExistence type="predicted"/>
<feature type="region of interest" description="Disordered" evidence="1">
    <location>
        <begin position="363"/>
        <end position="401"/>
    </location>
</feature>
<feature type="compositionally biased region" description="Basic and acidic residues" evidence="1">
    <location>
        <begin position="201"/>
        <end position="221"/>
    </location>
</feature>
<keyword evidence="3" id="KW-1185">Reference proteome</keyword>
<feature type="compositionally biased region" description="Basic and acidic residues" evidence="1">
    <location>
        <begin position="380"/>
        <end position="401"/>
    </location>
</feature>
<dbReference type="GeneID" id="19323585"/>
<dbReference type="Proteomes" id="UP000014074">
    <property type="component" value="Unassembled WGS sequence"/>
</dbReference>
<evidence type="ECO:0000313" key="3">
    <source>
        <dbReference type="Proteomes" id="UP000014074"/>
    </source>
</evidence>
<evidence type="ECO:0000256" key="1">
    <source>
        <dbReference type="SAM" id="MobiDB-lite"/>
    </source>
</evidence>
<dbReference type="AlphaFoldDB" id="R8BPL4"/>
<sequence length="401" mass="43042">MQLPPVHMYPQQPTDPVAVQGHPTMLVFPHGYPVGQHVVIQPVHTPIYGCQQVYAYPVSGQYRLVMAGLPMAGLPGVTQGGQPLAPASYSIQHHAQPHHFVAPALTPTPTPTLVGGRFDAVNSQDHPGNIPSYESIFSDANHTRAVANVHKTVAAVKTPENPSTPVPTPVTGVANKMTMTLCTPKSDNHHYKAVAHSLAKTTEKTDSSEYNEETKGAKEHEKAVVTPAMTVPESAVIDHTVKPAETTKPAENNKSADALVTAAPAAIKVSEAIKSTKATKPNNPPYRSMFSPPFPTDLGAIARKQTGYTPKGHLVDWKQLALDRDRAQAQAQAEAEAQAVGGAPATGAAKKVETWSFTTIPPAHHYTRRRSNKKANVMDNGEKRFTNLDVLDPRDADVNPT</sequence>
<dbReference type="RefSeq" id="XP_007914006.1">
    <property type="nucleotide sequence ID" value="XM_007915815.1"/>
</dbReference>
<accession>R8BPL4</accession>
<gene>
    <name evidence="2" type="ORF">UCRPA7_3255</name>
</gene>
<dbReference type="HOGENOM" id="CLU_687323_0_0_1"/>
<reference evidence="3" key="1">
    <citation type="journal article" date="2013" name="Genome Announc.">
        <title>Draft genome sequence of the ascomycete Phaeoacremonium aleophilum strain UCR-PA7, a causal agent of the esca disease complex in grapevines.</title>
        <authorList>
            <person name="Blanco-Ulate B."/>
            <person name="Rolshausen P."/>
            <person name="Cantu D."/>
        </authorList>
    </citation>
    <scope>NUCLEOTIDE SEQUENCE [LARGE SCALE GENOMIC DNA]</scope>
    <source>
        <strain evidence="3">UCR-PA7</strain>
    </source>
</reference>
<protein>
    <submittedName>
        <fullName evidence="2">Uncharacterized protein</fullName>
    </submittedName>
</protein>
<dbReference type="KEGG" id="tmn:UCRPA7_3255"/>